<evidence type="ECO:0008006" key="4">
    <source>
        <dbReference type="Google" id="ProtNLM"/>
    </source>
</evidence>
<reference evidence="2" key="1">
    <citation type="journal article" date="2019" name="Environ. Microbiol.">
        <title>Fungal ecological strategies reflected in gene transcription - a case study of two litter decomposers.</title>
        <authorList>
            <person name="Barbi F."/>
            <person name="Kohler A."/>
            <person name="Barry K."/>
            <person name="Baskaran P."/>
            <person name="Daum C."/>
            <person name="Fauchery L."/>
            <person name="Ihrmark K."/>
            <person name="Kuo A."/>
            <person name="LaButti K."/>
            <person name="Lipzen A."/>
            <person name="Morin E."/>
            <person name="Grigoriev I.V."/>
            <person name="Henrissat B."/>
            <person name="Lindahl B."/>
            <person name="Martin F."/>
        </authorList>
    </citation>
    <scope>NUCLEOTIDE SEQUENCE</scope>
    <source>
        <strain evidence="2">JB14</strain>
    </source>
</reference>
<organism evidence="2 3">
    <name type="scientific">Gymnopus androsaceus JB14</name>
    <dbReference type="NCBI Taxonomy" id="1447944"/>
    <lineage>
        <taxon>Eukaryota</taxon>
        <taxon>Fungi</taxon>
        <taxon>Dikarya</taxon>
        <taxon>Basidiomycota</taxon>
        <taxon>Agaricomycotina</taxon>
        <taxon>Agaricomycetes</taxon>
        <taxon>Agaricomycetidae</taxon>
        <taxon>Agaricales</taxon>
        <taxon>Marasmiineae</taxon>
        <taxon>Omphalotaceae</taxon>
        <taxon>Gymnopus</taxon>
    </lineage>
</organism>
<gene>
    <name evidence="2" type="ORF">BT96DRAFT_936488</name>
</gene>
<dbReference type="InterPro" id="IPR032675">
    <property type="entry name" value="LRR_dom_sf"/>
</dbReference>
<sequence length="434" mass="49081">MLEKLRWESGPASIPNAEDILPLIQNAQRELEDCEKRIKDLESRRQSLRGHAKSPAAIRNIPALALSSVCSRWRRTGLSMPRIWSRISVECDSQEDIQTSGDEQLILSLNHFFTRSLPCSLDLTVHIEEDALVHVPPHETYPVLTSLAGHTRRWGSFTYCSEEYNLYALFPGPVTPKFPLLEDLEIIHLGPNRLPWFTDMAPNLKSLRLPGSVFPGAIQSDLQALFDASPNLTLLKIEEVYNSRWGQVPIPVTSSLLKTLCIWHSGNAYANYSSFKFFNLSSLQTLHLEPSHHFGSLHTSSWVNFDPFMAFLQRSSFSLTTLYIQSLALSDSNLVHLLIHVPTLLQLTLIDANVPTEYSPITWQLIESLHAYRASPLRQQALPIVPRLHSLTLNIGARTFEDGVVVDMVRSRGFRETPSLAGDLDRWTVCRNLQ</sequence>
<evidence type="ECO:0000313" key="3">
    <source>
        <dbReference type="Proteomes" id="UP000799118"/>
    </source>
</evidence>
<keyword evidence="1" id="KW-0175">Coiled coil</keyword>
<keyword evidence="3" id="KW-1185">Reference proteome</keyword>
<feature type="coiled-coil region" evidence="1">
    <location>
        <begin position="24"/>
        <end position="51"/>
    </location>
</feature>
<dbReference type="Proteomes" id="UP000799118">
    <property type="component" value="Unassembled WGS sequence"/>
</dbReference>
<name>A0A6A4HXN9_9AGAR</name>
<accession>A0A6A4HXN9</accession>
<dbReference type="AlphaFoldDB" id="A0A6A4HXN9"/>
<dbReference type="EMBL" id="ML769426">
    <property type="protein sequence ID" value="KAE9403309.1"/>
    <property type="molecule type" value="Genomic_DNA"/>
</dbReference>
<dbReference type="Gene3D" id="3.80.10.10">
    <property type="entry name" value="Ribonuclease Inhibitor"/>
    <property type="match status" value="1"/>
</dbReference>
<evidence type="ECO:0000256" key="1">
    <source>
        <dbReference type="SAM" id="Coils"/>
    </source>
</evidence>
<protein>
    <recommendedName>
        <fullName evidence="4">F-box domain-containing protein</fullName>
    </recommendedName>
</protein>
<evidence type="ECO:0000313" key="2">
    <source>
        <dbReference type="EMBL" id="KAE9403309.1"/>
    </source>
</evidence>
<dbReference type="SUPFAM" id="SSF52047">
    <property type="entry name" value="RNI-like"/>
    <property type="match status" value="1"/>
</dbReference>
<dbReference type="OrthoDB" id="3266451at2759"/>
<proteinExistence type="predicted"/>